<comment type="caution">
    <text evidence="1">The sequence shown here is derived from an EMBL/GenBank/DDBJ whole genome shotgun (WGS) entry which is preliminary data.</text>
</comment>
<evidence type="ECO:0000313" key="2">
    <source>
        <dbReference type="Proteomes" id="UP001234202"/>
    </source>
</evidence>
<dbReference type="EMBL" id="JASBWV010000002">
    <property type="protein sequence ID" value="KAJ9127398.1"/>
    <property type="molecule type" value="Genomic_DNA"/>
</dbReference>
<sequence>MFPECSQHLMKLQQDWERHRVQTDIARIHREVGIRRSARRSYESADSPDICFGAQTIDTPESDDINTIFGPIAGMAPYKPALPPQSASEFEDSRFMLPLAVPQNCFLPAFVLDRIYHSVGNDDNGISTSNNDFASFTDTAQHQLLQYYTRPPQELRRVPGDFLDWLQAMEARAGSRIPPTYILDPLRNRSIMETSISSQSTSAADATPEGALPSGRLPNHSQTDRSPISPAYAHHALRVRSDGTVPRSADRPIRLRQLSSGFTGSLKGDSPISHAEKSTSSGKRDASGGLTPPESPLRHKGSAGRTALGSVTTQFWPRVRQPSNASMDGEVGSSDDEDIYY</sequence>
<organism evidence="1 2">
    <name type="scientific">Naganishia onofrii</name>
    <dbReference type="NCBI Taxonomy" id="1851511"/>
    <lineage>
        <taxon>Eukaryota</taxon>
        <taxon>Fungi</taxon>
        <taxon>Dikarya</taxon>
        <taxon>Basidiomycota</taxon>
        <taxon>Agaricomycotina</taxon>
        <taxon>Tremellomycetes</taxon>
        <taxon>Filobasidiales</taxon>
        <taxon>Filobasidiaceae</taxon>
        <taxon>Naganishia</taxon>
    </lineage>
</organism>
<gene>
    <name evidence="1" type="ORF">QFC24_000805</name>
</gene>
<dbReference type="Proteomes" id="UP001234202">
    <property type="component" value="Unassembled WGS sequence"/>
</dbReference>
<accession>A0ACC2XUT8</accession>
<protein>
    <submittedName>
        <fullName evidence="1">Uncharacterized protein</fullName>
    </submittedName>
</protein>
<evidence type="ECO:0000313" key="1">
    <source>
        <dbReference type="EMBL" id="KAJ9127398.1"/>
    </source>
</evidence>
<keyword evidence="2" id="KW-1185">Reference proteome</keyword>
<name>A0ACC2XUT8_9TREE</name>
<proteinExistence type="predicted"/>
<reference evidence="1" key="1">
    <citation type="submission" date="2023-04" db="EMBL/GenBank/DDBJ databases">
        <title>Draft Genome sequencing of Naganishia species isolated from polar environments using Oxford Nanopore Technology.</title>
        <authorList>
            <person name="Leo P."/>
            <person name="Venkateswaran K."/>
        </authorList>
    </citation>
    <scope>NUCLEOTIDE SEQUENCE</scope>
    <source>
        <strain evidence="1">DBVPG 5303</strain>
    </source>
</reference>